<keyword evidence="3" id="KW-1185">Reference proteome</keyword>
<proteinExistence type="predicted"/>
<dbReference type="EMBL" id="FNOW01000063">
    <property type="protein sequence ID" value="SDY41688.1"/>
    <property type="molecule type" value="Genomic_DNA"/>
</dbReference>
<feature type="signal peptide" evidence="1">
    <location>
        <begin position="1"/>
        <end position="28"/>
    </location>
</feature>
<keyword evidence="1" id="KW-0732">Signal</keyword>
<organism evidence="2 3">
    <name type="scientific">Allochromatium warmingii</name>
    <name type="common">Chromatium warmingii</name>
    <dbReference type="NCBI Taxonomy" id="61595"/>
    <lineage>
        <taxon>Bacteria</taxon>
        <taxon>Pseudomonadati</taxon>
        <taxon>Pseudomonadota</taxon>
        <taxon>Gammaproteobacteria</taxon>
        <taxon>Chromatiales</taxon>
        <taxon>Chromatiaceae</taxon>
        <taxon>Allochromatium</taxon>
    </lineage>
</organism>
<dbReference type="RefSeq" id="WP_245709408.1">
    <property type="nucleotide sequence ID" value="NZ_FNOW01000063.1"/>
</dbReference>
<feature type="chain" id="PRO_5011552928" evidence="1">
    <location>
        <begin position="29"/>
        <end position="114"/>
    </location>
</feature>
<sequence>MTRKLPNRSRISAVVIALVCLTPLHAPADSAVSPTPIVKHGTCPNGYRSSGAYCVPSAKARQAIEKIGLCPSGYIASGAYCLAGRQAARDAIPKIGASCPSGWLSNGTYCLRKR</sequence>
<accession>A0A1H3JQN1</accession>
<gene>
    <name evidence="2" type="ORF">SAMN05421644_1632</name>
</gene>
<reference evidence="3" key="1">
    <citation type="submission" date="2016-10" db="EMBL/GenBank/DDBJ databases">
        <authorList>
            <person name="Varghese N."/>
            <person name="Submissions S."/>
        </authorList>
    </citation>
    <scope>NUCLEOTIDE SEQUENCE [LARGE SCALE GENOMIC DNA]</scope>
    <source>
        <strain evidence="3">DSM 173</strain>
    </source>
</reference>
<evidence type="ECO:0000256" key="1">
    <source>
        <dbReference type="SAM" id="SignalP"/>
    </source>
</evidence>
<dbReference type="Proteomes" id="UP000198672">
    <property type="component" value="Unassembled WGS sequence"/>
</dbReference>
<name>A0A1H3JQN1_ALLWA</name>
<evidence type="ECO:0000313" key="2">
    <source>
        <dbReference type="EMBL" id="SDY41688.1"/>
    </source>
</evidence>
<dbReference type="AlphaFoldDB" id="A0A1H3JQN1"/>
<protein>
    <submittedName>
        <fullName evidence="2">Uncharacterized protein</fullName>
    </submittedName>
</protein>
<evidence type="ECO:0000313" key="3">
    <source>
        <dbReference type="Proteomes" id="UP000198672"/>
    </source>
</evidence>